<proteinExistence type="predicted"/>
<protein>
    <submittedName>
        <fullName evidence="1">(salmon louse) hypothetical protein</fullName>
    </submittedName>
</protein>
<keyword evidence="2" id="KW-1185">Reference proteome</keyword>
<dbReference type="Proteomes" id="UP000675881">
    <property type="component" value="Chromosome 1"/>
</dbReference>
<evidence type="ECO:0000313" key="2">
    <source>
        <dbReference type="Proteomes" id="UP000675881"/>
    </source>
</evidence>
<evidence type="ECO:0000313" key="1">
    <source>
        <dbReference type="EMBL" id="CAF2750871.1"/>
    </source>
</evidence>
<name>A0A7R8CAM1_LEPSM</name>
<organism evidence="1 2">
    <name type="scientific">Lepeophtheirus salmonis</name>
    <name type="common">Salmon louse</name>
    <name type="synonym">Caligus salmonis</name>
    <dbReference type="NCBI Taxonomy" id="72036"/>
    <lineage>
        <taxon>Eukaryota</taxon>
        <taxon>Metazoa</taxon>
        <taxon>Ecdysozoa</taxon>
        <taxon>Arthropoda</taxon>
        <taxon>Crustacea</taxon>
        <taxon>Multicrustacea</taxon>
        <taxon>Hexanauplia</taxon>
        <taxon>Copepoda</taxon>
        <taxon>Siphonostomatoida</taxon>
        <taxon>Caligidae</taxon>
        <taxon>Lepeophtheirus</taxon>
    </lineage>
</organism>
<accession>A0A7R8CAM1</accession>
<reference evidence="1" key="1">
    <citation type="submission" date="2021-02" db="EMBL/GenBank/DDBJ databases">
        <authorList>
            <person name="Bekaert M."/>
        </authorList>
    </citation>
    <scope>NUCLEOTIDE SEQUENCE</scope>
    <source>
        <strain evidence="1">IoA-00</strain>
    </source>
</reference>
<dbReference type="AlphaFoldDB" id="A0A7R8CAM1"/>
<sequence>MDDALETQDIKEYAKSGFLCIESDMEDQPNDEVNLFLVDSGYKMIRRFLLNIIPSLQPQHRRNSSSGKENKSKEIKISDQHLEEQLLIYPSKGCAEAMALLNVVTCSCFEQSLLLILKKDITALTEYHFKNPHNLEPCRRAKGKYGHSEYLNREGSQSNCHVQQILGGTDTTPKNRASTADSSSNFFDLSIILKWNIHNSRILGDDESLILVHFYGFCVFFQMHIRNLIQHEHSIFQI</sequence>
<gene>
    <name evidence="1" type="ORF">LSAA_1683</name>
</gene>
<dbReference type="EMBL" id="HG994580">
    <property type="protein sequence ID" value="CAF2750871.1"/>
    <property type="molecule type" value="Genomic_DNA"/>
</dbReference>